<dbReference type="GO" id="GO:0005829">
    <property type="term" value="C:cytosol"/>
    <property type="evidence" value="ECO:0007669"/>
    <property type="project" value="TreeGrafter"/>
</dbReference>
<evidence type="ECO:0000313" key="3">
    <source>
        <dbReference type="EMBL" id="CAD2070540.1"/>
    </source>
</evidence>
<evidence type="ECO:0000256" key="1">
    <source>
        <dbReference type="ARBA" id="ARBA00009428"/>
    </source>
</evidence>
<dbReference type="PANTHER" id="PTHR30543:SF21">
    <property type="entry name" value="NAD(P)H-DEPENDENT FMN REDUCTASE LOT6"/>
    <property type="match status" value="1"/>
</dbReference>
<reference evidence="3 4" key="1">
    <citation type="submission" date="2020-07" db="EMBL/GenBank/DDBJ databases">
        <authorList>
            <person name="Criscuolo A."/>
        </authorList>
    </citation>
    <scope>NUCLEOTIDE SEQUENCE [LARGE SCALE GENOMIC DNA]</scope>
    <source>
        <strain evidence="4">CIP 111030</strain>
    </source>
</reference>
<dbReference type="Gene3D" id="3.40.50.360">
    <property type="match status" value="1"/>
</dbReference>
<dbReference type="GO" id="GO:0016491">
    <property type="term" value="F:oxidoreductase activity"/>
    <property type="evidence" value="ECO:0007669"/>
    <property type="project" value="InterPro"/>
</dbReference>
<proteinExistence type="inferred from homology"/>
<gene>
    <name evidence="3" type="ORF">JEOSCH030_00027</name>
</gene>
<name>A0A6V7QZT6_9BACL</name>
<accession>A0A6V7QZT6</accession>
<feature type="domain" description="NADPH-dependent FMN reductase-like" evidence="2">
    <location>
        <begin position="2"/>
        <end position="146"/>
    </location>
</feature>
<organism evidence="3 4">
    <name type="scientific">Phocicoccus schoeneichii</name>
    <dbReference type="NCBI Taxonomy" id="1812261"/>
    <lineage>
        <taxon>Bacteria</taxon>
        <taxon>Bacillati</taxon>
        <taxon>Bacillota</taxon>
        <taxon>Bacilli</taxon>
        <taxon>Bacillales</taxon>
        <taxon>Salinicoccaceae</taxon>
        <taxon>Phocicoccus</taxon>
    </lineage>
</organism>
<protein>
    <submittedName>
        <fullName evidence="3">NADPH-dependent FMN reductase</fullName>
    </submittedName>
</protein>
<dbReference type="PANTHER" id="PTHR30543">
    <property type="entry name" value="CHROMATE REDUCTASE"/>
    <property type="match status" value="1"/>
</dbReference>
<dbReference type="InterPro" id="IPR050712">
    <property type="entry name" value="NAD(P)H-dep_reductase"/>
</dbReference>
<dbReference type="RefSeq" id="WP_186084298.1">
    <property type="nucleotide sequence ID" value="NZ_BMDB01000003.1"/>
</dbReference>
<dbReference type="AlphaFoldDB" id="A0A6V7QZT6"/>
<dbReference type="InterPro" id="IPR005025">
    <property type="entry name" value="FMN_Rdtase-like_dom"/>
</dbReference>
<dbReference type="Pfam" id="PF03358">
    <property type="entry name" value="FMN_red"/>
    <property type="match status" value="1"/>
</dbReference>
<dbReference type="GO" id="GO:0010181">
    <property type="term" value="F:FMN binding"/>
    <property type="evidence" value="ECO:0007669"/>
    <property type="project" value="TreeGrafter"/>
</dbReference>
<evidence type="ECO:0000259" key="2">
    <source>
        <dbReference type="Pfam" id="PF03358"/>
    </source>
</evidence>
<dbReference type="SUPFAM" id="SSF52218">
    <property type="entry name" value="Flavoproteins"/>
    <property type="match status" value="1"/>
</dbReference>
<comment type="similarity">
    <text evidence="1">Belongs to the azoreductase type 2 family.</text>
</comment>
<keyword evidence="4" id="KW-1185">Reference proteome</keyword>
<sequence length="187" mass="20487">MTKIGIVIGSTREGRVSEQVAQFVFDRANKLGLDGVEFELVDLKDFPVPMLDSMPPAMLNKNYNSDEVTAWSQKVDSLDGFIFVTPEYNKAPSGVLKNHIDQLGSEWMGKAAGLVGYGSTLGVTAVQQLRIMLSNFNMPTVGPFGAFSLFTDFENMSEFKPAEVHNDTIDTVIKTTADWASKLSPKA</sequence>
<dbReference type="EMBL" id="CAJEWE010000003">
    <property type="protein sequence ID" value="CAD2070540.1"/>
    <property type="molecule type" value="Genomic_DNA"/>
</dbReference>
<dbReference type="InterPro" id="IPR029039">
    <property type="entry name" value="Flavoprotein-like_sf"/>
</dbReference>
<comment type="caution">
    <text evidence="3">The sequence shown here is derived from an EMBL/GenBank/DDBJ whole genome shotgun (WGS) entry which is preliminary data.</text>
</comment>
<evidence type="ECO:0000313" key="4">
    <source>
        <dbReference type="Proteomes" id="UP000521032"/>
    </source>
</evidence>
<dbReference type="Proteomes" id="UP000521032">
    <property type="component" value="Unassembled WGS sequence"/>
</dbReference>